<organism evidence="1 2">
    <name type="scientific">Hygrophoropsis aurantiaca</name>
    <dbReference type="NCBI Taxonomy" id="72124"/>
    <lineage>
        <taxon>Eukaryota</taxon>
        <taxon>Fungi</taxon>
        <taxon>Dikarya</taxon>
        <taxon>Basidiomycota</taxon>
        <taxon>Agaricomycotina</taxon>
        <taxon>Agaricomycetes</taxon>
        <taxon>Agaricomycetidae</taxon>
        <taxon>Boletales</taxon>
        <taxon>Coniophorineae</taxon>
        <taxon>Hygrophoropsidaceae</taxon>
        <taxon>Hygrophoropsis</taxon>
    </lineage>
</organism>
<evidence type="ECO:0000313" key="2">
    <source>
        <dbReference type="Proteomes" id="UP000790377"/>
    </source>
</evidence>
<dbReference type="Proteomes" id="UP000790377">
    <property type="component" value="Unassembled WGS sequence"/>
</dbReference>
<proteinExistence type="predicted"/>
<dbReference type="EMBL" id="MU268272">
    <property type="protein sequence ID" value="KAH7905103.1"/>
    <property type="molecule type" value="Genomic_DNA"/>
</dbReference>
<comment type="caution">
    <text evidence="1">The sequence shown here is derived from an EMBL/GenBank/DDBJ whole genome shotgun (WGS) entry which is preliminary data.</text>
</comment>
<name>A0ACB7ZWI6_9AGAM</name>
<reference evidence="1" key="1">
    <citation type="journal article" date="2021" name="New Phytol.">
        <title>Evolutionary innovations through gain and loss of genes in the ectomycorrhizal Boletales.</title>
        <authorList>
            <person name="Wu G."/>
            <person name="Miyauchi S."/>
            <person name="Morin E."/>
            <person name="Kuo A."/>
            <person name="Drula E."/>
            <person name="Varga T."/>
            <person name="Kohler A."/>
            <person name="Feng B."/>
            <person name="Cao Y."/>
            <person name="Lipzen A."/>
            <person name="Daum C."/>
            <person name="Hundley H."/>
            <person name="Pangilinan J."/>
            <person name="Johnson J."/>
            <person name="Barry K."/>
            <person name="LaButti K."/>
            <person name="Ng V."/>
            <person name="Ahrendt S."/>
            <person name="Min B."/>
            <person name="Choi I.G."/>
            <person name="Park H."/>
            <person name="Plett J.M."/>
            <person name="Magnuson J."/>
            <person name="Spatafora J.W."/>
            <person name="Nagy L.G."/>
            <person name="Henrissat B."/>
            <person name="Grigoriev I.V."/>
            <person name="Yang Z.L."/>
            <person name="Xu J."/>
            <person name="Martin F.M."/>
        </authorList>
    </citation>
    <scope>NUCLEOTIDE SEQUENCE</scope>
    <source>
        <strain evidence="1">ATCC 28755</strain>
    </source>
</reference>
<protein>
    <submittedName>
        <fullName evidence="1">Uncharacterized protein</fullName>
    </submittedName>
</protein>
<keyword evidence="2" id="KW-1185">Reference proteome</keyword>
<accession>A0ACB7ZWI6</accession>
<gene>
    <name evidence="1" type="ORF">BJ138DRAFT_1106261</name>
</gene>
<sequence>MEDGWAYQDGGASPVGSGGARVHGPVDGHGVGAEEEDSDGEEDLKPSGIGGSDREVDSDTSEDDADAGADDDEDEIAVLERVTQFPTSNQFPSRDFQPCPLRGPYIAGDAREVEQMNLMEWEERGRVEDESDGWVVRLRGTPSDVGISTPTSHQISFCEAISDSVKDLSMPAGRDTGACVRARTGREYKPTRMSLAHEEQAEVELSCVRRKQGQPEMEDQKESDHENEHDET</sequence>
<evidence type="ECO:0000313" key="1">
    <source>
        <dbReference type="EMBL" id="KAH7905103.1"/>
    </source>
</evidence>